<accession>A2BLI9</accession>
<keyword evidence="2" id="KW-1185">Reference proteome</keyword>
<dbReference type="Proteomes" id="UP000002593">
    <property type="component" value="Chromosome"/>
</dbReference>
<dbReference type="AlphaFoldDB" id="A2BLI9"/>
<dbReference type="HOGENOM" id="CLU_1922758_0_0_2"/>
<dbReference type="STRING" id="415426.Hbut_1003"/>
<dbReference type="EMBL" id="CP000493">
    <property type="protein sequence ID" value="ABM80850.1"/>
    <property type="molecule type" value="Genomic_DNA"/>
</dbReference>
<reference evidence="1 2" key="1">
    <citation type="journal article" date="2007" name="Archaea">
        <title>The genome of Hyperthermus butylicus: a sulfur-reducing, peptide fermenting, neutrophilic Crenarchaeote growing up to 108 degrees C.</title>
        <authorList>
            <person name="Brugger K."/>
            <person name="Chen L."/>
            <person name="Stark M."/>
            <person name="Zibat A."/>
            <person name="Redder P."/>
            <person name="Ruepp A."/>
            <person name="Awayez M."/>
            <person name="She Q."/>
            <person name="Garrett R.A."/>
            <person name="Klenk H.P."/>
        </authorList>
    </citation>
    <scope>NUCLEOTIDE SEQUENCE [LARGE SCALE GENOMIC DNA]</scope>
    <source>
        <strain evidence="2">DSM 5456 / JCM 9403 / PLM1-5</strain>
    </source>
</reference>
<dbReference type="KEGG" id="hbu:Hbut_1003"/>
<dbReference type="RefSeq" id="WP_011822168.1">
    <property type="nucleotide sequence ID" value="NC_008818.1"/>
</dbReference>
<proteinExistence type="predicted"/>
<name>A2BLI9_HYPBU</name>
<dbReference type="GeneID" id="4781628"/>
<gene>
    <name evidence="1" type="ordered locus">Hbut_1003</name>
</gene>
<evidence type="ECO:0000313" key="2">
    <source>
        <dbReference type="Proteomes" id="UP000002593"/>
    </source>
</evidence>
<organism evidence="1 2">
    <name type="scientific">Hyperthermus butylicus (strain DSM 5456 / JCM 9403 / PLM1-5)</name>
    <dbReference type="NCBI Taxonomy" id="415426"/>
    <lineage>
        <taxon>Archaea</taxon>
        <taxon>Thermoproteota</taxon>
        <taxon>Thermoprotei</taxon>
        <taxon>Desulfurococcales</taxon>
        <taxon>Pyrodictiaceae</taxon>
        <taxon>Hyperthermus</taxon>
    </lineage>
</organism>
<sequence length="131" mass="14264">MISNGDMLHKTITDILLSSIGLPTLSRARKLVGEIEERTEVIIGLSRGSKLSEDGLAYVKSLVGENEHVRIIPVYVKEWPSNRPDPLIIIGGRLGGRYKFYGIPTEILASAFLTAIAAAGGAWRPKSCRGF</sequence>
<protein>
    <submittedName>
        <fullName evidence="1">Uncharacterized protein</fullName>
    </submittedName>
</protein>
<dbReference type="EnsemblBacteria" id="ABM80850">
    <property type="protein sequence ID" value="ABM80850"/>
    <property type="gene ID" value="Hbut_1003"/>
</dbReference>
<evidence type="ECO:0000313" key="1">
    <source>
        <dbReference type="EMBL" id="ABM80850.1"/>
    </source>
</evidence>